<dbReference type="GO" id="GO:0004527">
    <property type="term" value="F:exonuclease activity"/>
    <property type="evidence" value="ECO:0007669"/>
    <property type="project" value="UniProtKB-KW"/>
</dbReference>
<dbReference type="EMBL" id="JACHJC010000001">
    <property type="protein sequence ID" value="MBB5110457.1"/>
    <property type="molecule type" value="Genomic_DNA"/>
</dbReference>
<dbReference type="PANTHER" id="PTHR43250">
    <property type="entry name" value="EXODEOXYRIBONUCLEASE III"/>
    <property type="match status" value="1"/>
</dbReference>
<keyword evidence="2" id="KW-0540">Nuclease</keyword>
<dbReference type="Proteomes" id="UP000618986">
    <property type="component" value="Unassembled WGS sequence"/>
</dbReference>
<evidence type="ECO:0000313" key="3">
    <source>
        <dbReference type="Proteomes" id="UP000618986"/>
    </source>
</evidence>
<name>A0ABR6M5E5_MICEC</name>
<keyword evidence="2" id="KW-0269">Exonuclease</keyword>
<dbReference type="RefSeq" id="WP_184680119.1">
    <property type="nucleotide sequence ID" value="NZ_JACHJC010000001.1"/>
</dbReference>
<proteinExistence type="predicted"/>
<dbReference type="Gene3D" id="3.60.10.10">
    <property type="entry name" value="Endonuclease/exonuclease/phosphatase"/>
    <property type="match status" value="1"/>
</dbReference>
<comment type="caution">
    <text evidence="2">The sequence shown here is derived from an EMBL/GenBank/DDBJ whole genome shotgun (WGS) entry which is preliminary data.</text>
</comment>
<accession>A0ABR6M5E5</accession>
<evidence type="ECO:0000313" key="2">
    <source>
        <dbReference type="EMBL" id="MBB5110457.1"/>
    </source>
</evidence>
<evidence type="ECO:0000259" key="1">
    <source>
        <dbReference type="Pfam" id="PF03372"/>
    </source>
</evidence>
<dbReference type="InterPro" id="IPR036691">
    <property type="entry name" value="Endo/exonu/phosph_ase_sf"/>
</dbReference>
<feature type="domain" description="Endonuclease/exonuclease/phosphatase" evidence="1">
    <location>
        <begin position="4"/>
        <end position="237"/>
    </location>
</feature>
<dbReference type="InterPro" id="IPR005135">
    <property type="entry name" value="Endo/exonuclease/phosphatase"/>
</dbReference>
<keyword evidence="3" id="KW-1185">Reference proteome</keyword>
<dbReference type="Pfam" id="PF03372">
    <property type="entry name" value="Exo_endo_phos"/>
    <property type="match status" value="1"/>
</dbReference>
<dbReference type="GeneID" id="300290899"/>
<dbReference type="PANTHER" id="PTHR43250:SF2">
    <property type="entry name" value="EXODEOXYRIBONUCLEASE III"/>
    <property type="match status" value="1"/>
</dbReference>
<keyword evidence="2" id="KW-0378">Hydrolase</keyword>
<gene>
    <name evidence="2" type="ORF">FHU28_000296</name>
</gene>
<dbReference type="SUPFAM" id="SSF56219">
    <property type="entry name" value="DNase I-like"/>
    <property type="match status" value="1"/>
</dbReference>
<dbReference type="InterPro" id="IPR037493">
    <property type="entry name" value="ExoIII-like"/>
</dbReference>
<sequence length="263" mass="28270">MGVVTWNVQRAASARARSQMSWLASQPDADVVVLTEIPRSGAAHADALHAHGYTVLCPEPDGDYRVLVAARVGAVTPVAGLYAGELSGRFVAARIALTGPTTLGIVGLYVPSRGSREHRNVAKRLFQTEVAAMLPRLGRAYPDASPLIVAGDLNVVEPGHLPAHRVFGQWEYDFYRAFAGAGLIDAYRHVHPRTVEHSWYGRSGAGYRFDHVFCDDPGLVLRCAYLHAPRRAKLSDHSAMTATFGLTSPVTGLPPVKAGQVGV</sequence>
<protein>
    <submittedName>
        <fullName evidence="2">Exonuclease III</fullName>
    </submittedName>
</protein>
<organism evidence="2 3">
    <name type="scientific">Micromonospora echinospora</name>
    <name type="common">Micromonospora purpurea</name>
    <dbReference type="NCBI Taxonomy" id="1877"/>
    <lineage>
        <taxon>Bacteria</taxon>
        <taxon>Bacillati</taxon>
        <taxon>Actinomycetota</taxon>
        <taxon>Actinomycetes</taxon>
        <taxon>Micromonosporales</taxon>
        <taxon>Micromonosporaceae</taxon>
        <taxon>Micromonospora</taxon>
    </lineage>
</organism>
<reference evidence="2 3" key="1">
    <citation type="submission" date="2020-08" db="EMBL/GenBank/DDBJ databases">
        <title>Sequencing the genomes of 1000 actinobacteria strains.</title>
        <authorList>
            <person name="Klenk H.-P."/>
        </authorList>
    </citation>
    <scope>NUCLEOTIDE SEQUENCE [LARGE SCALE GENOMIC DNA]</scope>
    <source>
        <strain evidence="2 3">DSM 43036</strain>
    </source>
</reference>